<comment type="caution">
    <text evidence="1">The sequence shown here is derived from an EMBL/GenBank/DDBJ whole genome shotgun (WGS) entry which is preliminary data.</text>
</comment>
<proteinExistence type="predicted"/>
<name>A0A2K3YGP7_9STAP</name>
<evidence type="ECO:0000313" key="1">
    <source>
        <dbReference type="EMBL" id="PNZ24755.1"/>
    </source>
</evidence>
<dbReference type="AlphaFoldDB" id="A0A2K3YGP7"/>
<dbReference type="EMBL" id="PPRF01000103">
    <property type="protein sequence ID" value="PNZ24755.1"/>
    <property type="molecule type" value="Genomic_DNA"/>
</dbReference>
<gene>
    <name evidence="1" type="ORF">CD122_10685</name>
</gene>
<protein>
    <submittedName>
        <fullName evidence="1">Uncharacterized protein</fullName>
    </submittedName>
</protein>
<feature type="non-terminal residue" evidence="1">
    <location>
        <position position="1"/>
    </location>
</feature>
<evidence type="ECO:0000313" key="2">
    <source>
        <dbReference type="Proteomes" id="UP000242752"/>
    </source>
</evidence>
<keyword evidence="2" id="KW-1185">Reference proteome</keyword>
<organism evidence="1 2">
    <name type="scientific">Staphylococcus rostri</name>
    <dbReference type="NCBI Taxonomy" id="522262"/>
    <lineage>
        <taxon>Bacteria</taxon>
        <taxon>Bacillati</taxon>
        <taxon>Bacillota</taxon>
        <taxon>Bacilli</taxon>
        <taxon>Bacillales</taxon>
        <taxon>Staphylococcaceae</taxon>
        <taxon>Staphylococcus</taxon>
    </lineage>
</organism>
<reference evidence="1 2" key="1">
    <citation type="submission" date="2017-08" db="EMBL/GenBank/DDBJ databases">
        <title>Draft genome sequences of 64 type strains of genus Staph aureus.</title>
        <authorList>
            <person name="Cole K."/>
            <person name="Golubchik T."/>
            <person name="Russell J."/>
            <person name="Foster D."/>
            <person name="Llewelyn M."/>
            <person name="Wilson D."/>
            <person name="Crook D."/>
            <person name="Paul J."/>
        </authorList>
    </citation>
    <scope>NUCLEOTIDE SEQUENCE [LARGE SCALE GENOMIC DNA]</scope>
    <source>
        <strain evidence="1 2">DSM 21968</strain>
    </source>
</reference>
<accession>A0A2K3YGP7</accession>
<dbReference type="Proteomes" id="UP000242752">
    <property type="component" value="Unassembled WGS sequence"/>
</dbReference>
<sequence>FKYSSKIIGDNVIKLNKKDAQTKSHADVSRNTKFEQLMLINQMLSNKNPVATLFYLKGLKKKILYVLGMIYTHKSLHKF</sequence>